<organism evidence="4 5">
    <name type="scientific">Maritimibacter harenae</name>
    <dbReference type="NCBI Taxonomy" id="2606218"/>
    <lineage>
        <taxon>Bacteria</taxon>
        <taxon>Pseudomonadati</taxon>
        <taxon>Pseudomonadota</taxon>
        <taxon>Alphaproteobacteria</taxon>
        <taxon>Rhodobacterales</taxon>
        <taxon>Roseobacteraceae</taxon>
        <taxon>Maritimibacter</taxon>
    </lineage>
</organism>
<dbReference type="InterPro" id="IPR011957">
    <property type="entry name" value="Benz_CoA_lig"/>
</dbReference>
<dbReference type="InterPro" id="IPR025110">
    <property type="entry name" value="AMP-bd_C"/>
</dbReference>
<gene>
    <name evidence="4" type="ORF">GQE99_11625</name>
</gene>
<dbReference type="Gene3D" id="3.40.50.980">
    <property type="match status" value="1"/>
</dbReference>
<keyword evidence="5" id="KW-1185">Reference proteome</keyword>
<dbReference type="Gene3D" id="2.30.38.10">
    <property type="entry name" value="Luciferase, Domain 3"/>
    <property type="match status" value="1"/>
</dbReference>
<dbReference type="Proteomes" id="UP000467322">
    <property type="component" value="Unassembled WGS sequence"/>
</dbReference>
<dbReference type="GO" id="GO:0044550">
    <property type="term" value="P:secondary metabolite biosynthetic process"/>
    <property type="evidence" value="ECO:0007669"/>
    <property type="project" value="TreeGrafter"/>
</dbReference>
<name>A0A845M0U9_9RHOB</name>
<dbReference type="PANTHER" id="PTHR43352">
    <property type="entry name" value="ACETYL-COA SYNTHETASE"/>
    <property type="match status" value="1"/>
</dbReference>
<evidence type="ECO:0000313" key="4">
    <source>
        <dbReference type="EMBL" id="MZR13665.1"/>
    </source>
</evidence>
<dbReference type="GO" id="GO:0016405">
    <property type="term" value="F:CoA-ligase activity"/>
    <property type="evidence" value="ECO:0007669"/>
    <property type="project" value="InterPro"/>
</dbReference>
<dbReference type="SUPFAM" id="SSF56801">
    <property type="entry name" value="Acetyl-CoA synthetase-like"/>
    <property type="match status" value="1"/>
</dbReference>
<protein>
    <submittedName>
        <fullName evidence="4">Benzoate-CoA ligase family protein</fullName>
    </submittedName>
</protein>
<dbReference type="InterPro" id="IPR045851">
    <property type="entry name" value="AMP-bd_C_sf"/>
</dbReference>
<dbReference type="Pfam" id="PF00501">
    <property type="entry name" value="AMP-binding"/>
    <property type="match status" value="1"/>
</dbReference>
<sequence length="543" mass="58690">MSGTTDAQTTSIADPVAQDVPGALEIGFDKADHPNCSDILWQNLDRNPDAIAVSGPAGDMTYRDLVAEASRWGNAFVGAGLERGERIAFFLDDTPVFPAAFYGAVRAGLVPVLLNTQTRADVLNYFLRDSGARVALVDAALADMFSGDTIKDTVLATTIVANGSPAEAGRTAADAFLEGQSTTLDVADTGPDDMAFWMYSSGSTGRPKGIVHLHHDVAYIEASFARRVLKLATDDICYSVPKAYFAYGFGNSLVFPFSIGATSLLVPGQPRPDVVLDAIEAYKPTVLYGLPTLYTALANAPDVKARDLSSIRQSMSAAETLSADIYSAWQALVGHGPTEGLGSTEMLHVYLSNTLDDHRLGSAGARVPGYEIRLETADGGTVQPGEEGVMLVRGHSSAPTYWNRPDKTADTMRGDWIYTGDRFIEKDGFYYFQGRADDLVKVSGQWVWPLEVERCMNEHPDVYECAVLAVQQEDRRTVLRAVVALRDGVEAGEAETKVLRDHVKSVLTPYKSPRLIEFVEELPKTGTGKIDRQALMGTPTTAD</sequence>
<evidence type="ECO:0000259" key="3">
    <source>
        <dbReference type="Pfam" id="PF13193"/>
    </source>
</evidence>
<proteinExistence type="predicted"/>
<dbReference type="NCBIfam" id="TIGR02262">
    <property type="entry name" value="benz_CoA_lig"/>
    <property type="match status" value="1"/>
</dbReference>
<dbReference type="GO" id="GO:0016878">
    <property type="term" value="F:acid-thiol ligase activity"/>
    <property type="evidence" value="ECO:0007669"/>
    <property type="project" value="TreeGrafter"/>
</dbReference>
<dbReference type="GO" id="GO:0005524">
    <property type="term" value="F:ATP binding"/>
    <property type="evidence" value="ECO:0007669"/>
    <property type="project" value="InterPro"/>
</dbReference>
<dbReference type="Pfam" id="PF13193">
    <property type="entry name" value="AMP-binding_C"/>
    <property type="match status" value="1"/>
</dbReference>
<evidence type="ECO:0000259" key="2">
    <source>
        <dbReference type="Pfam" id="PF00501"/>
    </source>
</evidence>
<dbReference type="EMBL" id="WTUX01000013">
    <property type="protein sequence ID" value="MZR13665.1"/>
    <property type="molecule type" value="Genomic_DNA"/>
</dbReference>
<feature type="domain" description="AMP-dependent synthetase/ligase" evidence="2">
    <location>
        <begin position="41"/>
        <end position="402"/>
    </location>
</feature>
<dbReference type="PANTHER" id="PTHR43352:SF1">
    <property type="entry name" value="ANTHRANILATE--COA LIGASE"/>
    <property type="match status" value="1"/>
</dbReference>
<evidence type="ECO:0000313" key="5">
    <source>
        <dbReference type="Proteomes" id="UP000467322"/>
    </source>
</evidence>
<dbReference type="InterPro" id="IPR000873">
    <property type="entry name" value="AMP-dep_synth/lig_dom"/>
</dbReference>
<dbReference type="Gene3D" id="3.30.300.30">
    <property type="match status" value="1"/>
</dbReference>
<dbReference type="RefSeq" id="WP_161351803.1">
    <property type="nucleotide sequence ID" value="NZ_WTUX01000013.1"/>
</dbReference>
<feature type="domain" description="AMP-binding enzyme C-terminal" evidence="3">
    <location>
        <begin position="451"/>
        <end position="529"/>
    </location>
</feature>
<accession>A0A845M0U9</accession>
<dbReference type="Gene3D" id="3.40.50.12820">
    <property type="match status" value="1"/>
</dbReference>
<comment type="caution">
    <text evidence="4">The sequence shown here is derived from an EMBL/GenBank/DDBJ whole genome shotgun (WGS) entry which is preliminary data.</text>
</comment>
<evidence type="ECO:0000256" key="1">
    <source>
        <dbReference type="ARBA" id="ARBA00022598"/>
    </source>
</evidence>
<dbReference type="AlphaFoldDB" id="A0A845M0U9"/>
<keyword evidence="1 4" id="KW-0436">Ligase</keyword>
<reference evidence="4 5" key="1">
    <citation type="submission" date="2019-12" db="EMBL/GenBank/DDBJ databases">
        <title>Maritimibacter sp. nov. sp. isolated from sea sand.</title>
        <authorList>
            <person name="Kim J."/>
            <person name="Jeong S.E."/>
            <person name="Jung H.S."/>
            <person name="Jeon C.O."/>
        </authorList>
    </citation>
    <scope>NUCLEOTIDE SEQUENCE [LARGE SCALE GENOMIC DNA]</scope>
    <source>
        <strain evidence="4 5">DP07</strain>
    </source>
</reference>